<organism evidence="2 3">
    <name type="scientific">Aspergillus lentulus</name>
    <dbReference type="NCBI Taxonomy" id="293939"/>
    <lineage>
        <taxon>Eukaryota</taxon>
        <taxon>Fungi</taxon>
        <taxon>Dikarya</taxon>
        <taxon>Ascomycota</taxon>
        <taxon>Pezizomycotina</taxon>
        <taxon>Eurotiomycetes</taxon>
        <taxon>Eurotiomycetidae</taxon>
        <taxon>Eurotiales</taxon>
        <taxon>Aspergillaceae</taxon>
        <taxon>Aspergillus</taxon>
        <taxon>Aspergillus subgen. Fumigati</taxon>
    </lineage>
</organism>
<dbReference type="GO" id="GO:0005524">
    <property type="term" value="F:ATP binding"/>
    <property type="evidence" value="ECO:0007669"/>
    <property type="project" value="InterPro"/>
</dbReference>
<sequence>MAYTPLLQKGTKLIGESGRTYILIAHLVQLAIPNVWKAHQWGNEKDQFVIKHPQSDDSPEKRWPAFRKEMEMQRLFQAAKLIRKMVDVIPPRSDMEPTMMVLEPFEKTLWSARTRRPLTTREIKHIMKLALLGLRKVHEKGLVYCDFKMENVLRNGFDDTDPASDDVTIPFEDQCEVGRSWFCHGARPRRSDFHHIQESGGLLWQGMDKRRRYLGLGNCSKRPNSLEGDGCAKQLPTKYFQLLQAQIDSNSPGMYDSVIKEGTLEQKAEMVRACQCHDFDIRSVEYFQDCDFSAVDDQGVKGGLNSGDEHWTDRLVALGIPEYDVVFLYAVLQPDPTKRMTVDQILETGYLNVY</sequence>
<dbReference type="Proteomes" id="UP000649114">
    <property type="component" value="Unassembled WGS sequence"/>
</dbReference>
<gene>
    <name evidence="2" type="ORF">CNMCM8927_002680</name>
</gene>
<feature type="domain" description="Protein kinase" evidence="1">
    <location>
        <begin position="21"/>
        <end position="351"/>
    </location>
</feature>
<evidence type="ECO:0000313" key="3">
    <source>
        <dbReference type="Proteomes" id="UP000649114"/>
    </source>
</evidence>
<reference evidence="2" key="2">
    <citation type="submission" date="2020-04" db="EMBL/GenBank/DDBJ databases">
        <authorList>
            <person name="Santos R.A.C."/>
            <person name="Steenwyk J.L."/>
            <person name="Rivero-Menendez O."/>
            <person name="Mead M.E."/>
            <person name="Silva L.P."/>
            <person name="Bastos R.W."/>
            <person name="Alastruey-Izquierdo A."/>
            <person name="Goldman G.H."/>
            <person name="Rokas A."/>
        </authorList>
    </citation>
    <scope>NUCLEOTIDE SEQUENCE</scope>
    <source>
        <strain evidence="2">CNM-CM8927</strain>
    </source>
</reference>
<dbReference type="GO" id="GO:0004672">
    <property type="term" value="F:protein kinase activity"/>
    <property type="evidence" value="ECO:0007669"/>
    <property type="project" value="InterPro"/>
</dbReference>
<proteinExistence type="predicted"/>
<dbReference type="SUPFAM" id="SSF56112">
    <property type="entry name" value="Protein kinase-like (PK-like)"/>
    <property type="match status" value="1"/>
</dbReference>
<dbReference type="EMBL" id="JAAAPU010000017">
    <property type="protein sequence ID" value="KAF4207603.1"/>
    <property type="molecule type" value="Genomic_DNA"/>
</dbReference>
<dbReference type="Gene3D" id="3.30.200.20">
    <property type="entry name" value="Phosphorylase Kinase, domain 1"/>
    <property type="match status" value="1"/>
</dbReference>
<dbReference type="InterPro" id="IPR000719">
    <property type="entry name" value="Prot_kinase_dom"/>
</dbReference>
<protein>
    <recommendedName>
        <fullName evidence="1">Protein kinase domain-containing protein</fullName>
    </recommendedName>
</protein>
<dbReference type="Pfam" id="PF00069">
    <property type="entry name" value="Pkinase"/>
    <property type="match status" value="1"/>
</dbReference>
<accession>A0AAN5YTD7</accession>
<name>A0AAN5YTD7_ASPLE</name>
<dbReference type="InterPro" id="IPR011009">
    <property type="entry name" value="Kinase-like_dom_sf"/>
</dbReference>
<comment type="caution">
    <text evidence="2">The sequence shown here is derived from an EMBL/GenBank/DDBJ whole genome shotgun (WGS) entry which is preliminary data.</text>
</comment>
<evidence type="ECO:0000259" key="1">
    <source>
        <dbReference type="SMART" id="SM00220"/>
    </source>
</evidence>
<dbReference type="AlphaFoldDB" id="A0AAN5YTD7"/>
<reference evidence="2" key="1">
    <citation type="journal article" date="2020" name="bioRxiv">
        <title>Genomic and phenotypic heterogeneity of clinical isolates of the human pathogens Aspergillus fumigatus, Aspergillus lentulus and Aspergillus fumigatiaffinis.</title>
        <authorList>
            <person name="dos Santos R.A.C."/>
            <person name="Steenwyk J.L."/>
            <person name="Rivero-Menendez O."/>
            <person name="Mead M.E."/>
            <person name="Silva L.P."/>
            <person name="Bastos R.W."/>
            <person name="Alastruey-Izquierdo A."/>
            <person name="Goldman G.H."/>
            <person name="Rokas A."/>
        </authorList>
    </citation>
    <scope>NUCLEOTIDE SEQUENCE</scope>
    <source>
        <strain evidence="2">CNM-CM8927</strain>
    </source>
</reference>
<evidence type="ECO:0000313" key="2">
    <source>
        <dbReference type="EMBL" id="KAF4207603.1"/>
    </source>
</evidence>
<dbReference type="Gene3D" id="1.10.510.10">
    <property type="entry name" value="Transferase(Phosphotransferase) domain 1"/>
    <property type="match status" value="1"/>
</dbReference>
<dbReference type="SMART" id="SM00220">
    <property type="entry name" value="S_TKc"/>
    <property type="match status" value="1"/>
</dbReference>